<name>A0A6A4GKH1_9AGAR</name>
<protein>
    <submittedName>
        <fullName evidence="1">Uncharacterized protein</fullName>
    </submittedName>
</protein>
<sequence>MTLHMDIMNLEGHRLCILLKKQYGNDYNMSYAWLNPETGNKVLEWPDHADLKLQMATILLGTKEFKGINFILLIVSAFKHVAQFNREARLANVWKEHLAMVI</sequence>
<evidence type="ECO:0000313" key="2">
    <source>
        <dbReference type="Proteomes" id="UP000799118"/>
    </source>
</evidence>
<evidence type="ECO:0000313" key="1">
    <source>
        <dbReference type="EMBL" id="KAE9386242.1"/>
    </source>
</evidence>
<organism evidence="1 2">
    <name type="scientific">Gymnopus androsaceus JB14</name>
    <dbReference type="NCBI Taxonomy" id="1447944"/>
    <lineage>
        <taxon>Eukaryota</taxon>
        <taxon>Fungi</taxon>
        <taxon>Dikarya</taxon>
        <taxon>Basidiomycota</taxon>
        <taxon>Agaricomycotina</taxon>
        <taxon>Agaricomycetes</taxon>
        <taxon>Agaricomycetidae</taxon>
        <taxon>Agaricales</taxon>
        <taxon>Marasmiineae</taxon>
        <taxon>Omphalotaceae</taxon>
        <taxon>Gymnopus</taxon>
    </lineage>
</organism>
<dbReference type="EMBL" id="ML769898">
    <property type="protein sequence ID" value="KAE9386242.1"/>
    <property type="molecule type" value="Genomic_DNA"/>
</dbReference>
<keyword evidence="2" id="KW-1185">Reference proteome</keyword>
<reference evidence="1" key="1">
    <citation type="journal article" date="2019" name="Environ. Microbiol.">
        <title>Fungal ecological strategies reflected in gene transcription - a case study of two litter decomposers.</title>
        <authorList>
            <person name="Barbi F."/>
            <person name="Kohler A."/>
            <person name="Barry K."/>
            <person name="Baskaran P."/>
            <person name="Daum C."/>
            <person name="Fauchery L."/>
            <person name="Ihrmark K."/>
            <person name="Kuo A."/>
            <person name="LaButti K."/>
            <person name="Lipzen A."/>
            <person name="Morin E."/>
            <person name="Grigoriev I.V."/>
            <person name="Henrissat B."/>
            <person name="Lindahl B."/>
            <person name="Martin F."/>
        </authorList>
    </citation>
    <scope>NUCLEOTIDE SEQUENCE</scope>
    <source>
        <strain evidence="1">JB14</strain>
    </source>
</reference>
<proteinExistence type="predicted"/>
<dbReference type="Proteomes" id="UP000799118">
    <property type="component" value="Unassembled WGS sequence"/>
</dbReference>
<dbReference type="AlphaFoldDB" id="A0A6A4GKH1"/>
<gene>
    <name evidence="1" type="ORF">BT96DRAFT_949263</name>
</gene>
<accession>A0A6A4GKH1</accession>